<dbReference type="AlphaFoldDB" id="A0A1I6HYA5"/>
<evidence type="ECO:0000313" key="1">
    <source>
        <dbReference type="EMBL" id="SFR59200.1"/>
    </source>
</evidence>
<organism evidence="1 2">
    <name type="scientific">Litoreibacter janthinus</name>
    <dbReference type="NCBI Taxonomy" id="670154"/>
    <lineage>
        <taxon>Bacteria</taxon>
        <taxon>Pseudomonadati</taxon>
        <taxon>Pseudomonadota</taxon>
        <taxon>Alphaproteobacteria</taxon>
        <taxon>Rhodobacterales</taxon>
        <taxon>Roseobacteraceae</taxon>
        <taxon>Litoreibacter</taxon>
    </lineage>
</organism>
<proteinExistence type="predicted"/>
<keyword evidence="2" id="KW-1185">Reference proteome</keyword>
<evidence type="ECO:0000313" key="2">
    <source>
        <dbReference type="Proteomes" id="UP000199658"/>
    </source>
</evidence>
<dbReference type="STRING" id="670154.SAMN04488002_3560"/>
<reference evidence="2" key="1">
    <citation type="submission" date="2016-10" db="EMBL/GenBank/DDBJ databases">
        <authorList>
            <person name="Varghese N."/>
            <person name="Submissions S."/>
        </authorList>
    </citation>
    <scope>NUCLEOTIDE SEQUENCE [LARGE SCALE GENOMIC DNA]</scope>
    <source>
        <strain evidence="2">DSM 26921</strain>
    </source>
</reference>
<dbReference type="Proteomes" id="UP000199658">
    <property type="component" value="Unassembled WGS sequence"/>
</dbReference>
<dbReference type="EMBL" id="FOYO01000001">
    <property type="protein sequence ID" value="SFR59200.1"/>
    <property type="molecule type" value="Genomic_DNA"/>
</dbReference>
<sequence>MGISMNSIQFAAEAFTRTSQVIASALPDPAPEQNLSHNASTVVYRI</sequence>
<accession>A0A1I6HYA5</accession>
<protein>
    <submittedName>
        <fullName evidence="1">Uncharacterized protein</fullName>
    </submittedName>
</protein>
<gene>
    <name evidence="1" type="ORF">SAMN04488002_3560</name>
</gene>
<name>A0A1I6HYA5_9RHOB</name>